<reference evidence="2 3" key="1">
    <citation type="submission" date="2019-02" db="EMBL/GenBank/DDBJ databases">
        <title>Deep-cultivation of Planctomycetes and their phenomic and genomic characterization uncovers novel biology.</title>
        <authorList>
            <person name="Wiegand S."/>
            <person name="Jogler M."/>
            <person name="Boedeker C."/>
            <person name="Pinto D."/>
            <person name="Vollmers J."/>
            <person name="Rivas-Marin E."/>
            <person name="Kohn T."/>
            <person name="Peeters S.H."/>
            <person name="Heuer A."/>
            <person name="Rast P."/>
            <person name="Oberbeckmann S."/>
            <person name="Bunk B."/>
            <person name="Jeske O."/>
            <person name="Meyerdierks A."/>
            <person name="Storesund J.E."/>
            <person name="Kallscheuer N."/>
            <person name="Luecker S."/>
            <person name="Lage O.M."/>
            <person name="Pohl T."/>
            <person name="Merkel B.J."/>
            <person name="Hornburger P."/>
            <person name="Mueller R.-W."/>
            <person name="Bruemmer F."/>
            <person name="Labrenz M."/>
            <person name="Spormann A.M."/>
            <person name="Op Den Camp H."/>
            <person name="Overmann J."/>
            <person name="Amann R."/>
            <person name="Jetten M.S.M."/>
            <person name="Mascher T."/>
            <person name="Medema M.H."/>
            <person name="Devos D.P."/>
            <person name="Kaster A.-K."/>
            <person name="Ovreas L."/>
            <person name="Rohde M."/>
            <person name="Galperin M.Y."/>
            <person name="Jogler C."/>
        </authorList>
    </citation>
    <scope>NUCLEOTIDE SEQUENCE [LARGE SCALE GENOMIC DNA]</scope>
    <source>
        <strain evidence="2 3">Pla52o</strain>
    </source>
</reference>
<feature type="transmembrane region" description="Helical" evidence="1">
    <location>
        <begin position="63"/>
        <end position="83"/>
    </location>
</feature>
<keyword evidence="1" id="KW-0472">Membrane</keyword>
<gene>
    <name evidence="2" type="ORF">Pla52o_42330</name>
</gene>
<protein>
    <submittedName>
        <fullName evidence="2">Uncharacterized protein</fullName>
    </submittedName>
</protein>
<dbReference type="AlphaFoldDB" id="A0A5C6CEG2"/>
<accession>A0A5C6CEG2</accession>
<keyword evidence="1" id="KW-0812">Transmembrane</keyword>
<evidence type="ECO:0000313" key="2">
    <source>
        <dbReference type="EMBL" id="TWU21199.1"/>
    </source>
</evidence>
<proteinExistence type="predicted"/>
<comment type="caution">
    <text evidence="2">The sequence shown here is derived from an EMBL/GenBank/DDBJ whole genome shotgun (WGS) entry which is preliminary data.</text>
</comment>
<sequence>MKADHVLGGFPIFLSPIFLFSFPAWASGTAGRVCRGSGLARLRRRAKGFNRKMGDRKMKADRVLGGFLIFLSPIFLFSFPAGASGTAG</sequence>
<name>A0A5C6CEG2_9BACT</name>
<dbReference type="EMBL" id="SJPT01000007">
    <property type="protein sequence ID" value="TWU21199.1"/>
    <property type="molecule type" value="Genomic_DNA"/>
</dbReference>
<dbReference type="Proteomes" id="UP000316304">
    <property type="component" value="Unassembled WGS sequence"/>
</dbReference>
<evidence type="ECO:0000313" key="3">
    <source>
        <dbReference type="Proteomes" id="UP000316304"/>
    </source>
</evidence>
<organism evidence="2 3">
    <name type="scientific">Novipirellula galeiformis</name>
    <dbReference type="NCBI Taxonomy" id="2528004"/>
    <lineage>
        <taxon>Bacteria</taxon>
        <taxon>Pseudomonadati</taxon>
        <taxon>Planctomycetota</taxon>
        <taxon>Planctomycetia</taxon>
        <taxon>Pirellulales</taxon>
        <taxon>Pirellulaceae</taxon>
        <taxon>Novipirellula</taxon>
    </lineage>
</organism>
<keyword evidence="3" id="KW-1185">Reference proteome</keyword>
<feature type="transmembrane region" description="Helical" evidence="1">
    <location>
        <begin position="12"/>
        <end position="34"/>
    </location>
</feature>
<evidence type="ECO:0000256" key="1">
    <source>
        <dbReference type="SAM" id="Phobius"/>
    </source>
</evidence>
<keyword evidence="1" id="KW-1133">Transmembrane helix</keyword>